<dbReference type="OrthoDB" id="4869153at2759"/>
<comment type="caution">
    <text evidence="3">The sequence shown here is derived from an EMBL/GenBank/DDBJ whole genome shotgun (WGS) entry which is preliminary data.</text>
</comment>
<protein>
    <submittedName>
        <fullName evidence="3">Uncharacterized protein</fullName>
    </submittedName>
</protein>
<gene>
    <name evidence="3" type="ORF">E4U43_007026</name>
</gene>
<feature type="coiled-coil region" evidence="1">
    <location>
        <begin position="152"/>
        <end position="179"/>
    </location>
</feature>
<evidence type="ECO:0000256" key="2">
    <source>
        <dbReference type="SAM" id="MobiDB-lite"/>
    </source>
</evidence>
<proteinExistence type="predicted"/>
<name>A0A9P7NFE1_9HYPO</name>
<sequence length="247" mass="27133">MPSPPSHDIREASSSTAAEKALSGLRARLRSEDCGPFQEPANPPVGPENHVYAKLQAIFSQNLSGQADSSTNLKFQDLAELFALYGQEIYNLSLKAVQAAHEAISDNISAFHAQAASTSAHTALLYNNISYPLSATLCQSETFPSASLARHVRTLHKRLSVAEAELARLNDEWKRCAAEEAQILSDRAGASAEKEDGGATKKKMEELVARIDDIVQRRTGEIEELNEEYRDLLWAESNRMMQAMMAD</sequence>
<feature type="region of interest" description="Disordered" evidence="2">
    <location>
        <begin position="1"/>
        <end position="22"/>
    </location>
</feature>
<evidence type="ECO:0000256" key="1">
    <source>
        <dbReference type="SAM" id="Coils"/>
    </source>
</evidence>
<dbReference type="Proteomes" id="UP000748025">
    <property type="component" value="Unassembled WGS sequence"/>
</dbReference>
<organism evidence="3 4">
    <name type="scientific">Claviceps pusilla</name>
    <dbReference type="NCBI Taxonomy" id="123648"/>
    <lineage>
        <taxon>Eukaryota</taxon>
        <taxon>Fungi</taxon>
        <taxon>Dikarya</taxon>
        <taxon>Ascomycota</taxon>
        <taxon>Pezizomycotina</taxon>
        <taxon>Sordariomycetes</taxon>
        <taxon>Hypocreomycetidae</taxon>
        <taxon>Hypocreales</taxon>
        <taxon>Clavicipitaceae</taxon>
        <taxon>Claviceps</taxon>
    </lineage>
</organism>
<reference evidence="3" key="1">
    <citation type="journal article" date="2020" name="bioRxiv">
        <title>Whole genome comparisons of ergot fungi reveals the divergence and evolution of species within the genus Claviceps are the result of varying mechanisms driving genome evolution and host range expansion.</title>
        <authorList>
            <person name="Wyka S.A."/>
            <person name="Mondo S.J."/>
            <person name="Liu M."/>
            <person name="Dettman J."/>
            <person name="Nalam V."/>
            <person name="Broders K.D."/>
        </authorList>
    </citation>
    <scope>NUCLEOTIDE SEQUENCE</scope>
    <source>
        <strain evidence="3">CCC 602</strain>
    </source>
</reference>
<accession>A0A9P7NFE1</accession>
<keyword evidence="1" id="KW-0175">Coiled coil</keyword>
<dbReference type="AlphaFoldDB" id="A0A9P7NFE1"/>
<keyword evidence="4" id="KW-1185">Reference proteome</keyword>
<evidence type="ECO:0000313" key="3">
    <source>
        <dbReference type="EMBL" id="KAG6013979.1"/>
    </source>
</evidence>
<dbReference type="EMBL" id="SRPW01000516">
    <property type="protein sequence ID" value="KAG6013979.1"/>
    <property type="molecule type" value="Genomic_DNA"/>
</dbReference>
<evidence type="ECO:0000313" key="4">
    <source>
        <dbReference type="Proteomes" id="UP000748025"/>
    </source>
</evidence>